<dbReference type="AlphaFoldDB" id="A0A1G7UQG2"/>
<evidence type="ECO:0000256" key="1">
    <source>
        <dbReference type="SAM" id="SignalP"/>
    </source>
</evidence>
<dbReference type="EMBL" id="FNBL01000024">
    <property type="protein sequence ID" value="SDG49481.1"/>
    <property type="molecule type" value="Genomic_DNA"/>
</dbReference>
<evidence type="ECO:0000313" key="3">
    <source>
        <dbReference type="Proteomes" id="UP000182284"/>
    </source>
</evidence>
<name>A0A1G7UQG2_9RHOB</name>
<protein>
    <submittedName>
        <fullName evidence="2">Uncharacterized protein</fullName>
    </submittedName>
</protein>
<keyword evidence="1" id="KW-0732">Signal</keyword>
<organism evidence="2 3">
    <name type="scientific">Celeribacter baekdonensis</name>
    <dbReference type="NCBI Taxonomy" id="875171"/>
    <lineage>
        <taxon>Bacteria</taxon>
        <taxon>Pseudomonadati</taxon>
        <taxon>Pseudomonadota</taxon>
        <taxon>Alphaproteobacteria</taxon>
        <taxon>Rhodobacterales</taxon>
        <taxon>Roseobacteraceae</taxon>
        <taxon>Celeribacter</taxon>
    </lineage>
</organism>
<sequence>MIKAISIAILATSPVAAAAQFVPTLDSAPRVCPDRPPRPDWIVNADVREAHKMNLVQEMYRAQSLQAVVEAGECSCETRFPSWDDASAYYFEHYSGLSRHEILDRTSEYRRTANELRQEAMPICESQGNW</sequence>
<reference evidence="2 3" key="1">
    <citation type="submission" date="2016-10" db="EMBL/GenBank/DDBJ databases">
        <authorList>
            <person name="de Groot N.N."/>
        </authorList>
    </citation>
    <scope>NUCLEOTIDE SEQUENCE [LARGE SCALE GENOMIC DNA]</scope>
    <source>
        <strain evidence="2 3">DSM 27375</strain>
    </source>
</reference>
<evidence type="ECO:0000313" key="2">
    <source>
        <dbReference type="EMBL" id="SDG49481.1"/>
    </source>
</evidence>
<accession>A0A1G7UQG2</accession>
<feature type="signal peptide" evidence="1">
    <location>
        <begin position="1"/>
        <end position="18"/>
    </location>
</feature>
<dbReference type="OrthoDB" id="7854171at2"/>
<dbReference type="Proteomes" id="UP000182284">
    <property type="component" value="Unassembled WGS sequence"/>
</dbReference>
<proteinExistence type="predicted"/>
<gene>
    <name evidence="2" type="ORF">SAMN04488117_12420</name>
</gene>
<feature type="chain" id="PRO_5010277893" evidence="1">
    <location>
        <begin position="19"/>
        <end position="130"/>
    </location>
</feature>